<evidence type="ECO:0000256" key="2">
    <source>
        <dbReference type="ARBA" id="ARBA00022475"/>
    </source>
</evidence>
<feature type="transmembrane region" description="Helical" evidence="8">
    <location>
        <begin position="120"/>
        <end position="138"/>
    </location>
</feature>
<dbReference type="PANTHER" id="PTHR22926">
    <property type="entry name" value="PHOSPHO-N-ACETYLMURAMOYL-PENTAPEPTIDE-TRANSFERASE"/>
    <property type="match status" value="1"/>
</dbReference>
<feature type="compositionally biased region" description="Low complexity" evidence="7">
    <location>
        <begin position="534"/>
        <end position="543"/>
    </location>
</feature>
<feature type="compositionally biased region" description="Basic residues" evidence="7">
    <location>
        <begin position="449"/>
        <end position="471"/>
    </location>
</feature>
<feature type="transmembrane region" description="Helical" evidence="8">
    <location>
        <begin position="6"/>
        <end position="27"/>
    </location>
</feature>
<feature type="region of interest" description="Disordered" evidence="7">
    <location>
        <begin position="526"/>
        <end position="549"/>
    </location>
</feature>
<sequence length="616" mass="67311">MTLFVALALLTAIVTYVGSLVVWKLSLKFRLYPKIRERDVHTRPTPRLGGVAMFLGILIAFGAAAWISSLGIDRFANLRIVFQDPFQVLAILLGAGLIVAMGVADDLWDLDWLTKLAGQFIAAGLIAWQGVSIVSLPIGGPDGGITVGSAWMSATVTVFTIVLVMNAINFIDGLDGLVAGVALISNGVFFLYSYLLVQQTSPNNYFNLASLLAVVVVGACAGFLPLNWHPAKLFMGDAGALLVGLLMATSAIAVTGQVDPSQLGTDELFPAFIPIIIPFAVLLIPLLDFGLAVVRRLRAGKSPFAADRKHLHHRLLDMGHSHLHAVLIFYGWTAVASFGCLLAFVLPVYFGIDSGWAFLFIGVGFVILAALTLAPLGRRKRQTVAAEADAAGTPFPAGHDELAGTSPEPPPNARRRANTPQEQDDPRTARSGRPDADLEPDPPPSARLGRCHRGRHRGRRRARRLPRRRAGGARERPGRHAHGGRLHGHHGREHPPREPVRELRPLRRRVLRDRARRMDPEVHPLHRARGHAPRGGAARSGRALPRDRRRCDRVARGRRAGRREVPAALRERRAAAAAAVRRLTRTPRRACERARPGRRRLLQRVAIRSDGEVLLE</sequence>
<feature type="transmembrane region" description="Helical" evidence="8">
    <location>
        <begin position="150"/>
        <end position="170"/>
    </location>
</feature>
<feature type="transmembrane region" description="Helical" evidence="8">
    <location>
        <begin position="323"/>
        <end position="350"/>
    </location>
</feature>
<evidence type="ECO:0000313" key="10">
    <source>
        <dbReference type="Proteomes" id="UP001321477"/>
    </source>
</evidence>
<gene>
    <name evidence="9" type="ORF">GCM10025870_06970</name>
</gene>
<feature type="transmembrane region" description="Helical" evidence="8">
    <location>
        <begin position="356"/>
        <end position="376"/>
    </location>
</feature>
<feature type="transmembrane region" description="Helical" evidence="8">
    <location>
        <begin position="208"/>
        <end position="226"/>
    </location>
</feature>
<keyword evidence="6 8" id="KW-0472">Membrane</keyword>
<feature type="compositionally biased region" description="Basic residues" evidence="7">
    <location>
        <begin position="479"/>
        <end position="492"/>
    </location>
</feature>
<feature type="transmembrane region" description="Helical" evidence="8">
    <location>
        <begin position="48"/>
        <end position="68"/>
    </location>
</feature>
<evidence type="ECO:0000256" key="5">
    <source>
        <dbReference type="ARBA" id="ARBA00022989"/>
    </source>
</evidence>
<evidence type="ECO:0000256" key="4">
    <source>
        <dbReference type="ARBA" id="ARBA00022692"/>
    </source>
</evidence>
<evidence type="ECO:0000256" key="3">
    <source>
        <dbReference type="ARBA" id="ARBA00022679"/>
    </source>
</evidence>
<feature type="transmembrane region" description="Helical" evidence="8">
    <location>
        <begin position="268"/>
        <end position="294"/>
    </location>
</feature>
<evidence type="ECO:0000256" key="8">
    <source>
        <dbReference type="SAM" id="Phobius"/>
    </source>
</evidence>
<proteinExistence type="predicted"/>
<dbReference type="CDD" id="cd06853">
    <property type="entry name" value="GT_WecA_like"/>
    <property type="match status" value="1"/>
</dbReference>
<keyword evidence="5 8" id="KW-1133">Transmembrane helix</keyword>
<evidence type="ECO:0008006" key="11">
    <source>
        <dbReference type="Google" id="ProtNLM"/>
    </source>
</evidence>
<feature type="transmembrane region" description="Helical" evidence="8">
    <location>
        <begin position="238"/>
        <end position="256"/>
    </location>
</feature>
<protein>
    <recommendedName>
        <fullName evidence="11">UDP-GlcNAc:undecaprenyl-phosphate GlcNAc-1-phosphate transferase</fullName>
    </recommendedName>
</protein>
<keyword evidence="3" id="KW-0808">Transferase</keyword>
<evidence type="ECO:0000256" key="1">
    <source>
        <dbReference type="ARBA" id="ARBA00004651"/>
    </source>
</evidence>
<evidence type="ECO:0000313" key="9">
    <source>
        <dbReference type="EMBL" id="BDZ53624.1"/>
    </source>
</evidence>
<dbReference type="InterPro" id="IPR018480">
    <property type="entry name" value="PNAcMuramoyl-5peptid_Trfase_CS"/>
</dbReference>
<organism evidence="9 10">
    <name type="scientific">Agromyces marinus</name>
    <dbReference type="NCBI Taxonomy" id="1389020"/>
    <lineage>
        <taxon>Bacteria</taxon>
        <taxon>Bacillati</taxon>
        <taxon>Actinomycetota</taxon>
        <taxon>Actinomycetes</taxon>
        <taxon>Micrococcales</taxon>
        <taxon>Microbacteriaceae</taxon>
        <taxon>Agromyces</taxon>
    </lineage>
</organism>
<dbReference type="InterPro" id="IPR000715">
    <property type="entry name" value="Glycosyl_transferase_4"/>
</dbReference>
<feature type="compositionally biased region" description="Basic and acidic residues" evidence="7">
    <location>
        <begin position="424"/>
        <end position="436"/>
    </location>
</feature>
<accession>A0ABN6Y8F1</accession>
<dbReference type="PANTHER" id="PTHR22926:SF3">
    <property type="entry name" value="UNDECAPRENYL-PHOSPHATE ALPHA-N-ACETYLGLUCOSAMINYL 1-PHOSPHATE TRANSFERASE"/>
    <property type="match status" value="1"/>
</dbReference>
<dbReference type="EMBL" id="AP027734">
    <property type="protein sequence ID" value="BDZ53624.1"/>
    <property type="molecule type" value="Genomic_DNA"/>
</dbReference>
<reference evidence="10" key="1">
    <citation type="journal article" date="2019" name="Int. J. Syst. Evol. Microbiol.">
        <title>The Global Catalogue of Microorganisms (GCM) 10K type strain sequencing project: providing services to taxonomists for standard genome sequencing and annotation.</title>
        <authorList>
            <consortium name="The Broad Institute Genomics Platform"/>
            <consortium name="The Broad Institute Genome Sequencing Center for Infectious Disease"/>
            <person name="Wu L."/>
            <person name="Ma J."/>
        </authorList>
    </citation>
    <scope>NUCLEOTIDE SEQUENCE [LARGE SCALE GENOMIC DNA]</scope>
    <source>
        <strain evidence="10">NBRC 109019</strain>
    </source>
</reference>
<comment type="subcellular location">
    <subcellularLocation>
        <location evidence="1">Cell membrane</location>
        <topology evidence="1">Multi-pass membrane protein</topology>
    </subcellularLocation>
</comment>
<feature type="transmembrane region" description="Helical" evidence="8">
    <location>
        <begin position="88"/>
        <end position="108"/>
    </location>
</feature>
<feature type="region of interest" description="Disordered" evidence="7">
    <location>
        <begin position="385"/>
        <end position="499"/>
    </location>
</feature>
<keyword evidence="10" id="KW-1185">Reference proteome</keyword>
<dbReference type="Proteomes" id="UP001321477">
    <property type="component" value="Chromosome"/>
</dbReference>
<keyword evidence="4 8" id="KW-0812">Transmembrane</keyword>
<evidence type="ECO:0000256" key="6">
    <source>
        <dbReference type="ARBA" id="ARBA00023136"/>
    </source>
</evidence>
<feature type="transmembrane region" description="Helical" evidence="8">
    <location>
        <begin position="177"/>
        <end position="196"/>
    </location>
</feature>
<dbReference type="PROSITE" id="PS01348">
    <property type="entry name" value="MRAY_2"/>
    <property type="match status" value="1"/>
</dbReference>
<evidence type="ECO:0000256" key="7">
    <source>
        <dbReference type="SAM" id="MobiDB-lite"/>
    </source>
</evidence>
<keyword evidence="2" id="KW-1003">Cell membrane</keyword>
<name>A0ABN6Y8F1_9MICO</name>
<dbReference type="Pfam" id="PF00953">
    <property type="entry name" value="Glycos_transf_4"/>
    <property type="match status" value="1"/>
</dbReference>